<dbReference type="RefSeq" id="WP_166956726.1">
    <property type="nucleotide sequence ID" value="NZ_JAASQI010000026.1"/>
</dbReference>
<dbReference type="PANTHER" id="PTHR30461">
    <property type="entry name" value="DNA-INVERTASE FROM LAMBDOID PROPHAGE"/>
    <property type="match status" value="1"/>
</dbReference>
<dbReference type="InterPro" id="IPR006119">
    <property type="entry name" value="Resolv_N"/>
</dbReference>
<dbReference type="Pfam" id="PF00239">
    <property type="entry name" value="Resolvase"/>
    <property type="match status" value="1"/>
</dbReference>
<keyword evidence="3" id="KW-1185">Reference proteome</keyword>
<dbReference type="Proteomes" id="UP001429580">
    <property type="component" value="Unassembled WGS sequence"/>
</dbReference>
<proteinExistence type="predicted"/>
<comment type="caution">
    <text evidence="2">The sequence shown here is derived from an EMBL/GenBank/DDBJ whole genome shotgun (WGS) entry which is preliminary data.</text>
</comment>
<sequence>MPKAAIYARYSSDLQNPESIDDQFRLCRNLAERKGWEIVAAYQDEAASGASIRGREGMVQLLNDARAGRFDIVCAEALDRISRDQEDMAHIHKLLRFAGVEIHTVTEGHADELHFAFKGTMNALFLKDLAEKTRRGQRGRVEKGRSGGGLAYGYDVMPDHGDGAGARSINEAQALVIRRIFRAFAAGETPAAIADKLNRELIPGRQGIPGERPRSGDTR</sequence>
<feature type="domain" description="Resolvase/invertase-type recombinase catalytic" evidence="1">
    <location>
        <begin position="3"/>
        <end position="152"/>
    </location>
</feature>
<evidence type="ECO:0000313" key="3">
    <source>
        <dbReference type="Proteomes" id="UP001429580"/>
    </source>
</evidence>
<dbReference type="CDD" id="cd00338">
    <property type="entry name" value="Ser_Recombinase"/>
    <property type="match status" value="1"/>
</dbReference>
<accession>A0ABX0V5C2</accession>
<protein>
    <submittedName>
        <fullName evidence="2">DNA invertase Pin-like site-specific DNA recombinase</fullName>
    </submittedName>
</protein>
<gene>
    <name evidence="2" type="ORF">FHS82_004215</name>
</gene>
<dbReference type="Gene3D" id="3.40.50.1390">
    <property type="entry name" value="Resolvase, N-terminal catalytic domain"/>
    <property type="match status" value="1"/>
</dbReference>
<dbReference type="PANTHER" id="PTHR30461:SF23">
    <property type="entry name" value="DNA RECOMBINASE-RELATED"/>
    <property type="match status" value="1"/>
</dbReference>
<dbReference type="SMART" id="SM00857">
    <property type="entry name" value="Resolvase"/>
    <property type="match status" value="1"/>
</dbReference>
<dbReference type="InterPro" id="IPR050639">
    <property type="entry name" value="SSR_resolvase"/>
</dbReference>
<dbReference type="Gene3D" id="3.90.1750.20">
    <property type="entry name" value="Putative Large Serine Recombinase, Chain B, Domain 2"/>
    <property type="match status" value="1"/>
</dbReference>
<dbReference type="EMBL" id="JAASQI010000026">
    <property type="protein sequence ID" value="NIJ60338.1"/>
    <property type="molecule type" value="Genomic_DNA"/>
</dbReference>
<name>A0ABX0V5C2_9HYPH</name>
<dbReference type="InterPro" id="IPR036162">
    <property type="entry name" value="Resolvase-like_N_sf"/>
</dbReference>
<evidence type="ECO:0000259" key="1">
    <source>
        <dbReference type="PROSITE" id="PS51736"/>
    </source>
</evidence>
<organism evidence="2 3">
    <name type="scientific">Pseudochelatococcus lubricantis</name>
    <dbReference type="NCBI Taxonomy" id="1538102"/>
    <lineage>
        <taxon>Bacteria</taxon>
        <taxon>Pseudomonadati</taxon>
        <taxon>Pseudomonadota</taxon>
        <taxon>Alphaproteobacteria</taxon>
        <taxon>Hyphomicrobiales</taxon>
        <taxon>Chelatococcaceae</taxon>
        <taxon>Pseudochelatococcus</taxon>
    </lineage>
</organism>
<dbReference type="SUPFAM" id="SSF53041">
    <property type="entry name" value="Resolvase-like"/>
    <property type="match status" value="1"/>
</dbReference>
<dbReference type="PROSITE" id="PS51736">
    <property type="entry name" value="RECOMBINASES_3"/>
    <property type="match status" value="1"/>
</dbReference>
<dbReference type="InterPro" id="IPR038109">
    <property type="entry name" value="DNA_bind_recomb_sf"/>
</dbReference>
<reference evidence="2 3" key="1">
    <citation type="submission" date="2020-03" db="EMBL/GenBank/DDBJ databases">
        <title>Genomic Encyclopedia of Type Strains, Phase IV (KMG-IV): sequencing the most valuable type-strain genomes for metagenomic binning, comparative biology and taxonomic classification.</title>
        <authorList>
            <person name="Goeker M."/>
        </authorList>
    </citation>
    <scope>NUCLEOTIDE SEQUENCE [LARGE SCALE GENOMIC DNA]</scope>
    <source>
        <strain evidence="2 3">DSM 103870</strain>
    </source>
</reference>
<evidence type="ECO:0000313" key="2">
    <source>
        <dbReference type="EMBL" id="NIJ60338.1"/>
    </source>
</evidence>